<dbReference type="InterPro" id="IPR007060">
    <property type="entry name" value="FtsL/DivIC"/>
</dbReference>
<evidence type="ECO:0000313" key="5">
    <source>
        <dbReference type="Proteomes" id="UP000308114"/>
    </source>
</evidence>
<dbReference type="EMBL" id="JTHP01000016">
    <property type="protein sequence ID" value="KJD45713.1"/>
    <property type="molecule type" value="Genomic_DNA"/>
</dbReference>
<dbReference type="AlphaFoldDB" id="A0A0D7X405"/>
<keyword evidence="1" id="KW-1133">Transmembrane helix</keyword>
<proteinExistence type="predicted"/>
<keyword evidence="1" id="KW-0472">Membrane</keyword>
<dbReference type="InterPro" id="IPR039076">
    <property type="entry name" value="DivIC"/>
</dbReference>
<dbReference type="PANTHER" id="PTHR40027:SF1">
    <property type="entry name" value="CELL DIVISION PROTEIN DIVIC"/>
    <property type="match status" value="1"/>
</dbReference>
<evidence type="ECO:0000256" key="1">
    <source>
        <dbReference type="SAM" id="Phobius"/>
    </source>
</evidence>
<dbReference type="PATRIC" id="fig|159743.3.peg.2288"/>
<sequence>MRNSSVDRHSSPTSKSNAGGRRRIMIWLLSLAAFGSWAIFTFFSQGMIMADRSEQLTQKEKQKQAATQTEQQLQTEVNRLKDPEYIGEIARSKYGLYKPEETPIIGEQK</sequence>
<evidence type="ECO:0000313" key="4">
    <source>
        <dbReference type="Proteomes" id="UP000032534"/>
    </source>
</evidence>
<dbReference type="Proteomes" id="UP000308114">
    <property type="component" value="Unassembled WGS sequence"/>
</dbReference>
<comment type="caution">
    <text evidence="2">The sequence shown here is derived from an EMBL/GenBank/DDBJ whole genome shotgun (WGS) entry which is preliminary data.</text>
</comment>
<keyword evidence="4" id="KW-1185">Reference proteome</keyword>
<organism evidence="2 4">
    <name type="scientific">Paenibacillus terrae</name>
    <dbReference type="NCBI Taxonomy" id="159743"/>
    <lineage>
        <taxon>Bacteria</taxon>
        <taxon>Bacillati</taxon>
        <taxon>Bacillota</taxon>
        <taxon>Bacilli</taxon>
        <taxon>Bacillales</taxon>
        <taxon>Paenibacillaceae</taxon>
        <taxon>Paenibacillus</taxon>
    </lineage>
</organism>
<dbReference type="EMBL" id="PNXQ01000007">
    <property type="protein sequence ID" value="TKH45296.1"/>
    <property type="molecule type" value="Genomic_DNA"/>
</dbReference>
<protein>
    <submittedName>
        <fullName evidence="2">Septation ring formation regulator EzrA</fullName>
    </submittedName>
    <submittedName>
        <fullName evidence="3">Septum formation initiator family protein</fullName>
    </submittedName>
</protein>
<dbReference type="OrthoDB" id="2382043at2"/>
<feature type="transmembrane region" description="Helical" evidence="1">
    <location>
        <begin position="24"/>
        <end position="43"/>
    </location>
</feature>
<reference evidence="2 4" key="1">
    <citation type="submission" date="2014-11" db="EMBL/GenBank/DDBJ databases">
        <title>Draft Genome Sequences of Paenibacillus polymyxa NRRL B-30509 and Paenibacillus terrae NRRL B-30644, Strains from a Poultry Environment that Produce Tridecaptin A and Paenicidins.</title>
        <authorList>
            <person name="van Belkum M.J."/>
            <person name="Lohans C.T."/>
            <person name="Vederas J.C."/>
        </authorList>
    </citation>
    <scope>NUCLEOTIDE SEQUENCE [LARGE SCALE GENOMIC DNA]</scope>
    <source>
        <strain evidence="2 4">NRRL B-30644</strain>
    </source>
</reference>
<dbReference type="RefSeq" id="WP_044646042.1">
    <property type="nucleotide sequence ID" value="NZ_JTHP01000016.1"/>
</dbReference>
<reference evidence="3 5" key="2">
    <citation type="submission" date="2018-01" db="EMBL/GenBank/DDBJ databases">
        <title>Bacillales members from the olive rhizosphere are effective biological control agents against Verticillium dahliae.</title>
        <authorList>
            <person name="Gomez-Lama C."/>
            <person name="Legarda G."/>
            <person name="Ruano-Rosa D."/>
            <person name="Pizarro-Tobias P."/>
            <person name="Valverde-Corredor A."/>
            <person name="Niqui J.L."/>
            <person name="Trivino J.C."/>
            <person name="Roca A."/>
            <person name="Mercado-Blanco J."/>
        </authorList>
    </citation>
    <scope>NUCLEOTIDE SEQUENCE [LARGE SCALE GENOMIC DNA]</scope>
    <source>
        <strain evidence="3 5">PIC167</strain>
    </source>
</reference>
<accession>A0A0D7X405</accession>
<dbReference type="PANTHER" id="PTHR40027">
    <property type="entry name" value="CELL DIVISION PROTEIN DIVIC"/>
    <property type="match status" value="1"/>
</dbReference>
<evidence type="ECO:0000313" key="3">
    <source>
        <dbReference type="EMBL" id="TKH45296.1"/>
    </source>
</evidence>
<dbReference type="GO" id="GO:0051301">
    <property type="term" value="P:cell division"/>
    <property type="evidence" value="ECO:0007669"/>
    <property type="project" value="InterPro"/>
</dbReference>
<dbReference type="Pfam" id="PF04977">
    <property type="entry name" value="DivIC"/>
    <property type="match status" value="1"/>
</dbReference>
<dbReference type="Proteomes" id="UP000032534">
    <property type="component" value="Unassembled WGS sequence"/>
</dbReference>
<name>A0A0D7X405_9BACL</name>
<keyword evidence="1" id="KW-0812">Transmembrane</keyword>
<evidence type="ECO:0000313" key="2">
    <source>
        <dbReference type="EMBL" id="KJD45713.1"/>
    </source>
</evidence>
<gene>
    <name evidence="3" type="ORF">C1I60_07110</name>
    <name evidence="2" type="ORF">QD47_10280</name>
</gene>